<feature type="region of interest" description="Disordered" evidence="1">
    <location>
        <begin position="68"/>
        <end position="100"/>
    </location>
</feature>
<dbReference type="KEGG" id="tpol:Mal48_01510"/>
<name>A0A517QH12_9PLAN</name>
<organism evidence="2 4">
    <name type="scientific">Thalassoglobus polymorphus</name>
    <dbReference type="NCBI Taxonomy" id="2527994"/>
    <lineage>
        <taxon>Bacteria</taxon>
        <taxon>Pseudomonadati</taxon>
        <taxon>Planctomycetota</taxon>
        <taxon>Planctomycetia</taxon>
        <taxon>Planctomycetales</taxon>
        <taxon>Planctomycetaceae</taxon>
        <taxon>Thalassoglobus</taxon>
    </lineage>
</organism>
<gene>
    <name evidence="2" type="ORF">Mal48_01510</name>
    <name evidence="3" type="ORF">Mal48_01960</name>
</gene>
<keyword evidence="4" id="KW-1185">Reference proteome</keyword>
<evidence type="ECO:0000313" key="3">
    <source>
        <dbReference type="EMBL" id="QDT30967.1"/>
    </source>
</evidence>
<accession>A0A517QH12</accession>
<dbReference type="AlphaFoldDB" id="A0A517QH12"/>
<dbReference type="EMBL" id="CP036267">
    <property type="protein sequence ID" value="QDT30922.1"/>
    <property type="molecule type" value="Genomic_DNA"/>
</dbReference>
<sequence>MNHSTRISLFRNLLGHLRAGGPSRRTMFEVGAVLEAMGYSVGELQDVLRSTRPDQLAVQLADSFEFPGDEYDDIETGQGKGGQPGGDDSETGENSEESARIEGATPVAVLGLPKTIVEVLQASGYLEVEQVSRNSANIEDVNGIGPASANKIREALDDYYKKLKGGLDATVF</sequence>
<dbReference type="RefSeq" id="WP_145195199.1">
    <property type="nucleotide sequence ID" value="NZ_CP036267.1"/>
</dbReference>
<evidence type="ECO:0000313" key="2">
    <source>
        <dbReference type="EMBL" id="QDT30922.1"/>
    </source>
</evidence>
<dbReference type="KEGG" id="tpol:Mal48_01960"/>
<evidence type="ECO:0000256" key="1">
    <source>
        <dbReference type="SAM" id="MobiDB-lite"/>
    </source>
</evidence>
<dbReference type="Proteomes" id="UP000315724">
    <property type="component" value="Chromosome"/>
</dbReference>
<reference evidence="2 4" key="1">
    <citation type="submission" date="2019-02" db="EMBL/GenBank/DDBJ databases">
        <title>Deep-cultivation of Planctomycetes and their phenomic and genomic characterization uncovers novel biology.</title>
        <authorList>
            <person name="Wiegand S."/>
            <person name="Jogler M."/>
            <person name="Boedeker C."/>
            <person name="Pinto D."/>
            <person name="Vollmers J."/>
            <person name="Rivas-Marin E."/>
            <person name="Kohn T."/>
            <person name="Peeters S.H."/>
            <person name="Heuer A."/>
            <person name="Rast P."/>
            <person name="Oberbeckmann S."/>
            <person name="Bunk B."/>
            <person name="Jeske O."/>
            <person name="Meyerdierks A."/>
            <person name="Storesund J.E."/>
            <person name="Kallscheuer N."/>
            <person name="Luecker S."/>
            <person name="Lage O.M."/>
            <person name="Pohl T."/>
            <person name="Merkel B.J."/>
            <person name="Hornburger P."/>
            <person name="Mueller R.-W."/>
            <person name="Bruemmer F."/>
            <person name="Labrenz M."/>
            <person name="Spormann A.M."/>
            <person name="Op den Camp H."/>
            <person name="Overmann J."/>
            <person name="Amann R."/>
            <person name="Jetten M.S.M."/>
            <person name="Mascher T."/>
            <person name="Medema M.H."/>
            <person name="Devos D.P."/>
            <person name="Kaster A.-K."/>
            <person name="Ovreas L."/>
            <person name="Rohde M."/>
            <person name="Galperin M.Y."/>
            <person name="Jogler C."/>
        </authorList>
    </citation>
    <scope>NUCLEOTIDE SEQUENCE [LARGE SCALE GENOMIC DNA]</scope>
    <source>
        <strain evidence="2 4">Mal48</strain>
    </source>
</reference>
<proteinExistence type="predicted"/>
<protein>
    <submittedName>
        <fullName evidence="2">Uncharacterized protein</fullName>
    </submittedName>
</protein>
<dbReference type="EMBL" id="CP036267">
    <property type="protein sequence ID" value="QDT30967.1"/>
    <property type="molecule type" value="Genomic_DNA"/>
</dbReference>
<evidence type="ECO:0000313" key="4">
    <source>
        <dbReference type="Proteomes" id="UP000315724"/>
    </source>
</evidence>
<feature type="compositionally biased region" description="Acidic residues" evidence="1">
    <location>
        <begin position="87"/>
        <end position="96"/>
    </location>
</feature>